<sequence length="147" mass="16660">MGPSQFHLGKLLVQMAKHCQNPAFTEWFDRDQALLSWINAMLSYSALSYIFGKDTAKDAWDSLEQRYDSLSRSHIIELKKRLQHVKKGASSMQEYLHQLKVIADQLATCGAPVSEEDLILYTLACPLCIGHFKPPFVLGHANILSPW</sequence>
<reference evidence="1 2" key="1">
    <citation type="journal article" date="2022" name="Hortic Res">
        <title>A haplotype resolved chromosomal level avocado genome allows analysis of novel avocado genes.</title>
        <authorList>
            <person name="Nath O."/>
            <person name="Fletcher S.J."/>
            <person name="Hayward A."/>
            <person name="Shaw L.M."/>
            <person name="Masouleh A.K."/>
            <person name="Furtado A."/>
            <person name="Henry R.J."/>
            <person name="Mitter N."/>
        </authorList>
    </citation>
    <scope>NUCLEOTIDE SEQUENCE [LARGE SCALE GENOMIC DNA]</scope>
    <source>
        <strain evidence="2">cv. Hass</strain>
    </source>
</reference>
<evidence type="ECO:0000313" key="2">
    <source>
        <dbReference type="Proteomes" id="UP001234297"/>
    </source>
</evidence>
<evidence type="ECO:0000313" key="1">
    <source>
        <dbReference type="EMBL" id="KAJ8642213.1"/>
    </source>
</evidence>
<organism evidence="1 2">
    <name type="scientific">Persea americana</name>
    <name type="common">Avocado</name>
    <dbReference type="NCBI Taxonomy" id="3435"/>
    <lineage>
        <taxon>Eukaryota</taxon>
        <taxon>Viridiplantae</taxon>
        <taxon>Streptophyta</taxon>
        <taxon>Embryophyta</taxon>
        <taxon>Tracheophyta</taxon>
        <taxon>Spermatophyta</taxon>
        <taxon>Magnoliopsida</taxon>
        <taxon>Magnoliidae</taxon>
        <taxon>Laurales</taxon>
        <taxon>Lauraceae</taxon>
        <taxon>Persea</taxon>
    </lineage>
</organism>
<name>A0ACC2M9Y1_PERAE</name>
<accession>A0ACC2M9Y1</accession>
<dbReference type="EMBL" id="CM056813">
    <property type="protein sequence ID" value="KAJ8642213.1"/>
    <property type="molecule type" value="Genomic_DNA"/>
</dbReference>
<keyword evidence="2" id="KW-1185">Reference proteome</keyword>
<protein>
    <submittedName>
        <fullName evidence="1">Uncharacterized protein</fullName>
    </submittedName>
</protein>
<gene>
    <name evidence="1" type="ORF">MRB53_018907</name>
</gene>
<dbReference type="Proteomes" id="UP001234297">
    <property type="component" value="Chromosome 5"/>
</dbReference>
<proteinExistence type="predicted"/>
<comment type="caution">
    <text evidence="1">The sequence shown here is derived from an EMBL/GenBank/DDBJ whole genome shotgun (WGS) entry which is preliminary data.</text>
</comment>